<reference evidence="1 2" key="1">
    <citation type="submission" date="2021-12" db="EMBL/GenBank/DDBJ databases">
        <title>Genome sequence of Kibdelosporangium philippinense ATCC 49844.</title>
        <authorList>
            <person name="Fedorov E.A."/>
            <person name="Omeragic M."/>
            <person name="Shalygina K.F."/>
            <person name="Maclea K.S."/>
        </authorList>
    </citation>
    <scope>NUCLEOTIDE SEQUENCE [LARGE SCALE GENOMIC DNA]</scope>
    <source>
        <strain evidence="1 2">ATCC 49844</strain>
    </source>
</reference>
<gene>
    <name evidence="1" type="ORF">LWC34_48750</name>
</gene>
<dbReference type="EMBL" id="JAJVCN010000004">
    <property type="protein sequence ID" value="MCE7010643.1"/>
    <property type="molecule type" value="Genomic_DNA"/>
</dbReference>
<sequence length="129" mass="13575">MPTYQAADGVSLHYDIVGEVLGNVSADVLGGVPKSVFPHGRPIVTLAGGAARHPSYLGDLAGLTGLVIPHLRGVGKSPGGGKASYWEQPADIEALRGHLDLSVWCSWRTPRAPGWRSHTRSNARSASND</sequence>
<dbReference type="RefSeq" id="WP_233732727.1">
    <property type="nucleotide sequence ID" value="NZ_JAJVCN010000004.1"/>
</dbReference>
<keyword evidence="2" id="KW-1185">Reference proteome</keyword>
<evidence type="ECO:0000313" key="1">
    <source>
        <dbReference type="EMBL" id="MCE7010643.1"/>
    </source>
</evidence>
<accession>A0ABS8ZSE2</accession>
<dbReference type="Proteomes" id="UP001521150">
    <property type="component" value="Unassembled WGS sequence"/>
</dbReference>
<proteinExistence type="predicted"/>
<dbReference type="InterPro" id="IPR029058">
    <property type="entry name" value="AB_hydrolase_fold"/>
</dbReference>
<protein>
    <submittedName>
        <fullName evidence="1">Uncharacterized protein</fullName>
    </submittedName>
</protein>
<organism evidence="1 2">
    <name type="scientific">Kibdelosporangium philippinense</name>
    <dbReference type="NCBI Taxonomy" id="211113"/>
    <lineage>
        <taxon>Bacteria</taxon>
        <taxon>Bacillati</taxon>
        <taxon>Actinomycetota</taxon>
        <taxon>Actinomycetes</taxon>
        <taxon>Pseudonocardiales</taxon>
        <taxon>Pseudonocardiaceae</taxon>
        <taxon>Kibdelosporangium</taxon>
    </lineage>
</organism>
<name>A0ABS8ZSE2_9PSEU</name>
<comment type="caution">
    <text evidence="1">The sequence shown here is derived from an EMBL/GenBank/DDBJ whole genome shotgun (WGS) entry which is preliminary data.</text>
</comment>
<dbReference type="Gene3D" id="3.40.50.1820">
    <property type="entry name" value="alpha/beta hydrolase"/>
    <property type="match status" value="1"/>
</dbReference>
<evidence type="ECO:0000313" key="2">
    <source>
        <dbReference type="Proteomes" id="UP001521150"/>
    </source>
</evidence>